<evidence type="ECO:0000256" key="1">
    <source>
        <dbReference type="ARBA" id="ARBA00007381"/>
    </source>
</evidence>
<dbReference type="InterPro" id="IPR043129">
    <property type="entry name" value="ATPase_NBD"/>
</dbReference>
<dbReference type="GO" id="GO:0005524">
    <property type="term" value="F:ATP binding"/>
    <property type="evidence" value="ECO:0007669"/>
    <property type="project" value="UniProtKB-KW"/>
</dbReference>
<dbReference type="AlphaFoldDB" id="A0A5J4NVD1"/>
<evidence type="ECO:0000313" key="5">
    <source>
        <dbReference type="Proteomes" id="UP000324629"/>
    </source>
</evidence>
<dbReference type="GO" id="GO:0140662">
    <property type="term" value="F:ATP-dependent protein folding chaperone"/>
    <property type="evidence" value="ECO:0007669"/>
    <property type="project" value="InterPro"/>
</dbReference>
<dbReference type="EMBL" id="QNGE01000783">
    <property type="protein sequence ID" value="KAA3679292.1"/>
    <property type="molecule type" value="Genomic_DNA"/>
</dbReference>
<gene>
    <name evidence="4" type="ORF">DEA37_0004105</name>
</gene>
<evidence type="ECO:0000313" key="4">
    <source>
        <dbReference type="EMBL" id="KAA3679292.1"/>
    </source>
</evidence>
<keyword evidence="2" id="KW-0547">Nucleotide-binding</keyword>
<dbReference type="Gene3D" id="3.90.640.10">
    <property type="entry name" value="Actin, Chain A, domain 4"/>
    <property type="match status" value="1"/>
</dbReference>
<dbReference type="Gene3D" id="3.30.420.40">
    <property type="match status" value="2"/>
</dbReference>
<organism evidence="4 5">
    <name type="scientific">Paragonimus westermani</name>
    <dbReference type="NCBI Taxonomy" id="34504"/>
    <lineage>
        <taxon>Eukaryota</taxon>
        <taxon>Metazoa</taxon>
        <taxon>Spiralia</taxon>
        <taxon>Lophotrochozoa</taxon>
        <taxon>Platyhelminthes</taxon>
        <taxon>Trematoda</taxon>
        <taxon>Digenea</taxon>
        <taxon>Plagiorchiida</taxon>
        <taxon>Troglotremata</taxon>
        <taxon>Troglotrematidae</taxon>
        <taxon>Paragonimus</taxon>
    </lineage>
</organism>
<dbReference type="InterPro" id="IPR013126">
    <property type="entry name" value="Hsp_70_fam"/>
</dbReference>
<dbReference type="PROSITE" id="PS01036">
    <property type="entry name" value="HSP70_3"/>
    <property type="match status" value="1"/>
</dbReference>
<dbReference type="Proteomes" id="UP000324629">
    <property type="component" value="Unassembled WGS sequence"/>
</dbReference>
<dbReference type="Gene3D" id="3.30.30.30">
    <property type="match status" value="1"/>
</dbReference>
<dbReference type="GO" id="GO:0005829">
    <property type="term" value="C:cytosol"/>
    <property type="evidence" value="ECO:0007669"/>
    <property type="project" value="TreeGrafter"/>
</dbReference>
<keyword evidence="4" id="KW-0346">Stress response</keyword>
<name>A0A5J4NVD1_9TREM</name>
<proteinExistence type="inferred from homology"/>
<dbReference type="Pfam" id="PF00012">
    <property type="entry name" value="HSP70"/>
    <property type="match status" value="1"/>
</dbReference>
<evidence type="ECO:0000256" key="2">
    <source>
        <dbReference type="ARBA" id="ARBA00022741"/>
    </source>
</evidence>
<dbReference type="InterPro" id="IPR018181">
    <property type="entry name" value="Heat_shock_70_CS"/>
</dbReference>
<dbReference type="SUPFAM" id="SSF53067">
    <property type="entry name" value="Actin-like ATPase domain"/>
    <property type="match status" value="2"/>
</dbReference>
<accession>A0A5J4NVD1</accession>
<dbReference type="PANTHER" id="PTHR45639:SF4">
    <property type="entry name" value="HSC70CB, ISOFORM G"/>
    <property type="match status" value="1"/>
</dbReference>
<comment type="caution">
    <text evidence="4">The sequence shown here is derived from an EMBL/GenBank/DDBJ whole genome shotgun (WGS) entry which is preliminary data.</text>
</comment>
<dbReference type="FunFam" id="3.30.420.40:FF:000171">
    <property type="entry name" value="Heat shock 70 kDa protein 4"/>
    <property type="match status" value="1"/>
</dbReference>
<keyword evidence="5" id="KW-1185">Reference proteome</keyword>
<dbReference type="PRINTS" id="PR00301">
    <property type="entry name" value="HEATSHOCK70"/>
</dbReference>
<keyword evidence="3" id="KW-0067">ATP-binding</keyword>
<dbReference type="PANTHER" id="PTHR45639">
    <property type="entry name" value="HSC70CB, ISOFORM G-RELATED"/>
    <property type="match status" value="1"/>
</dbReference>
<reference evidence="4 5" key="1">
    <citation type="journal article" date="2019" name="Gigascience">
        <title>Whole-genome sequence of the oriental lung fluke Paragonimus westermani.</title>
        <authorList>
            <person name="Oey H."/>
            <person name="Zakrzewski M."/>
            <person name="Narain K."/>
            <person name="Devi K.R."/>
            <person name="Agatsuma T."/>
            <person name="Nawaratna S."/>
            <person name="Gobert G.N."/>
            <person name="Jones M.K."/>
            <person name="Ragan M.A."/>
            <person name="McManus D.P."/>
            <person name="Krause L."/>
        </authorList>
    </citation>
    <scope>NUCLEOTIDE SEQUENCE [LARGE SCALE GENOMIC DNA]</scope>
    <source>
        <strain evidence="4 5">IND2009</strain>
    </source>
</reference>
<evidence type="ECO:0000256" key="3">
    <source>
        <dbReference type="ARBA" id="ARBA00022840"/>
    </source>
</evidence>
<protein>
    <submittedName>
        <fullName evidence="4">Heat shock protein 110kDa</fullName>
    </submittedName>
</protein>
<sequence length="366" mass="41222">MVCLTSKFSPRTYVTFAGKLRLVGTAAVLQDTLTSKSFGNFLPLLGRKVNDVPEDQWKYFNKKMITLNEDGRIKIKMEFNNMGWEITPEQLLAMQLIKLKQNSRMHSDIPDIPVGICVPCYLTDPERRAVLDAAKVADLRNVTLINHVDALCSYYMVYNKKLPERNKPVKSVAFVSMGYTGTEVAICGFQKGVVEILSIEYDANLGGRDFDQAIFEELIVKFEKANDVKIDRHSKRAERIRRECANLKVKLSANKVSLPIRVDGLGSGKVLQAQMSREELEVCMSSQNSRVFPQKLCDKLVLRFRGVLERCLCSSKLKTVDVIELVGGSSRIPILKEMIYKVFSKRPQSTLNAEEVIARGCAIQAS</sequence>
<comment type="similarity">
    <text evidence="1">Belongs to the heat shock protein 70 family.</text>
</comment>
<dbReference type="GO" id="GO:0005634">
    <property type="term" value="C:nucleus"/>
    <property type="evidence" value="ECO:0007669"/>
    <property type="project" value="TreeGrafter"/>
</dbReference>